<name>A0AAD5HH00_UMBRA</name>
<dbReference type="RefSeq" id="XP_051449044.1">
    <property type="nucleotide sequence ID" value="XM_051585680.1"/>
</dbReference>
<sequence>MTPEEVVLQLKKKGTFDELRKQALQEFQANESGQTFINDLQEIMQKLETEDPSLFTKDKSHVHNIVLDRLENHAVYNDARQKMLDHYLHSEAVSTRIDKEIRAIVPDETVTHSPRDVSPTPRQRERSSSKESGEADD</sequence>
<evidence type="ECO:0000259" key="2">
    <source>
        <dbReference type="Pfam" id="PF05205"/>
    </source>
</evidence>
<dbReference type="Proteomes" id="UP001206595">
    <property type="component" value="Unassembled WGS sequence"/>
</dbReference>
<dbReference type="AlphaFoldDB" id="A0AAD5HH00"/>
<protein>
    <recommendedName>
        <fullName evidence="2">BOD1/SHG1 domain-containing protein</fullName>
    </recommendedName>
</protein>
<evidence type="ECO:0000313" key="3">
    <source>
        <dbReference type="EMBL" id="KAI8584040.1"/>
    </source>
</evidence>
<comment type="caution">
    <text evidence="3">The sequence shown here is derived from an EMBL/GenBank/DDBJ whole genome shotgun (WGS) entry which is preliminary data.</text>
</comment>
<reference evidence="3" key="2">
    <citation type="journal article" date="2022" name="Proc. Natl. Acad. Sci. U.S.A.">
        <title>Diploid-dominant life cycles characterize the early evolution of Fungi.</title>
        <authorList>
            <person name="Amses K.R."/>
            <person name="Simmons D.R."/>
            <person name="Longcore J.E."/>
            <person name="Mondo S.J."/>
            <person name="Seto K."/>
            <person name="Jeronimo G.H."/>
            <person name="Bonds A.E."/>
            <person name="Quandt C.A."/>
            <person name="Davis W.J."/>
            <person name="Chang Y."/>
            <person name="Federici B.A."/>
            <person name="Kuo A."/>
            <person name="LaButti K."/>
            <person name="Pangilinan J."/>
            <person name="Andreopoulos W."/>
            <person name="Tritt A."/>
            <person name="Riley R."/>
            <person name="Hundley H."/>
            <person name="Johnson J."/>
            <person name="Lipzen A."/>
            <person name="Barry K."/>
            <person name="Lang B.F."/>
            <person name="Cuomo C.A."/>
            <person name="Buchler N.E."/>
            <person name="Grigoriev I.V."/>
            <person name="Spatafora J.W."/>
            <person name="Stajich J.E."/>
            <person name="James T.Y."/>
        </authorList>
    </citation>
    <scope>NUCLEOTIDE SEQUENCE</scope>
    <source>
        <strain evidence="3">AG</strain>
    </source>
</reference>
<gene>
    <name evidence="3" type="ORF">K450DRAFT_221209</name>
</gene>
<accession>A0AAD5HH00</accession>
<proteinExistence type="predicted"/>
<dbReference type="Pfam" id="PF05205">
    <property type="entry name" value="COMPASS-Shg1"/>
    <property type="match status" value="1"/>
</dbReference>
<keyword evidence="4" id="KW-1185">Reference proteome</keyword>
<feature type="domain" description="BOD1/SHG1" evidence="2">
    <location>
        <begin position="6"/>
        <end position="104"/>
    </location>
</feature>
<feature type="region of interest" description="Disordered" evidence="1">
    <location>
        <begin position="104"/>
        <end position="137"/>
    </location>
</feature>
<organism evidence="3 4">
    <name type="scientific">Umbelopsis ramanniana AG</name>
    <dbReference type="NCBI Taxonomy" id="1314678"/>
    <lineage>
        <taxon>Eukaryota</taxon>
        <taxon>Fungi</taxon>
        <taxon>Fungi incertae sedis</taxon>
        <taxon>Mucoromycota</taxon>
        <taxon>Mucoromycotina</taxon>
        <taxon>Umbelopsidomycetes</taxon>
        <taxon>Umbelopsidales</taxon>
        <taxon>Umbelopsidaceae</taxon>
        <taxon>Umbelopsis</taxon>
    </lineage>
</organism>
<feature type="compositionally biased region" description="Basic and acidic residues" evidence="1">
    <location>
        <begin position="122"/>
        <end position="137"/>
    </location>
</feature>
<reference evidence="3" key="1">
    <citation type="submission" date="2021-06" db="EMBL/GenBank/DDBJ databases">
        <authorList>
            <consortium name="DOE Joint Genome Institute"/>
            <person name="Mondo S.J."/>
            <person name="Amses K.R."/>
            <person name="Simmons D.R."/>
            <person name="Longcore J.E."/>
            <person name="Seto K."/>
            <person name="Alves G.H."/>
            <person name="Bonds A.E."/>
            <person name="Quandt C.A."/>
            <person name="Davis W.J."/>
            <person name="Chang Y."/>
            <person name="Letcher P.M."/>
            <person name="Powell M.J."/>
            <person name="Kuo A."/>
            <person name="Labutti K."/>
            <person name="Pangilinan J."/>
            <person name="Andreopoulos W."/>
            <person name="Tritt A."/>
            <person name="Riley R."/>
            <person name="Hundley H."/>
            <person name="Johnson J."/>
            <person name="Lipzen A."/>
            <person name="Barry K."/>
            <person name="Berbee M.L."/>
            <person name="Buchler N.E."/>
            <person name="Grigoriev I.V."/>
            <person name="Spatafora J.W."/>
            <person name="Stajich J.E."/>
            <person name="James T.Y."/>
        </authorList>
    </citation>
    <scope>NUCLEOTIDE SEQUENCE</scope>
    <source>
        <strain evidence="3">AG</strain>
    </source>
</reference>
<evidence type="ECO:0000256" key="1">
    <source>
        <dbReference type="SAM" id="MobiDB-lite"/>
    </source>
</evidence>
<dbReference type="InterPro" id="IPR055264">
    <property type="entry name" value="BOD1/SHG1_dom"/>
</dbReference>
<dbReference type="EMBL" id="MU620894">
    <property type="protein sequence ID" value="KAI8584040.1"/>
    <property type="molecule type" value="Genomic_DNA"/>
</dbReference>
<evidence type="ECO:0000313" key="4">
    <source>
        <dbReference type="Proteomes" id="UP001206595"/>
    </source>
</evidence>
<dbReference type="GeneID" id="75911028"/>